<evidence type="ECO:0000313" key="2">
    <source>
        <dbReference type="Proteomes" id="UP000549134"/>
    </source>
</evidence>
<proteinExistence type="predicted"/>
<dbReference type="AlphaFoldDB" id="A0A7Y8DTR1"/>
<accession>A0A7Y8DTR1</accession>
<name>A0A7Y8DTR1_PSETO</name>
<dbReference type="Proteomes" id="UP000549134">
    <property type="component" value="Unassembled WGS sequence"/>
</dbReference>
<reference evidence="1 2" key="1">
    <citation type="submission" date="2020-04" db="EMBL/GenBank/DDBJ databases">
        <title>Molecular characterization of pseudomonads from Agaricus bisporus reveal novel blotch 2 pathogens in Western Europe.</title>
        <authorList>
            <person name="Taparia T."/>
            <person name="Krijger M."/>
            <person name="Haynes E."/>
            <person name="Elpinstone J.G."/>
            <person name="Noble R."/>
            <person name="Van Der Wolf J."/>
        </authorList>
    </citation>
    <scope>NUCLEOTIDE SEQUENCE [LARGE SCALE GENOMIC DNA]</scope>
    <source>
        <strain evidence="1 2">IPO3746</strain>
    </source>
</reference>
<dbReference type="EMBL" id="JACAQK010000027">
    <property type="protein sequence ID" value="NWD39607.1"/>
    <property type="molecule type" value="Genomic_DNA"/>
</dbReference>
<dbReference type="RefSeq" id="WP_016970629.1">
    <property type="nucleotide sequence ID" value="NZ_CP020369.1"/>
</dbReference>
<gene>
    <name evidence="1" type="ORF">HX787_27490</name>
</gene>
<evidence type="ECO:0000313" key="1">
    <source>
        <dbReference type="EMBL" id="NWD39607.1"/>
    </source>
</evidence>
<protein>
    <submittedName>
        <fullName evidence="1">Uncharacterized protein</fullName>
    </submittedName>
</protein>
<sequence length="97" mass="10422">MYKNTSTPTGYFPIEAGKPLHLVMRGWANANRTCRIGFVSEFAPGVRYVIKGGIVDDPSALSGCHISIFNADSGARVAVADEPKVERGCALDKLPLQ</sequence>
<organism evidence="1 2">
    <name type="scientific">Pseudomonas tolaasii</name>
    <dbReference type="NCBI Taxonomy" id="29442"/>
    <lineage>
        <taxon>Bacteria</taxon>
        <taxon>Pseudomonadati</taxon>
        <taxon>Pseudomonadota</taxon>
        <taxon>Gammaproteobacteria</taxon>
        <taxon>Pseudomonadales</taxon>
        <taxon>Pseudomonadaceae</taxon>
        <taxon>Pseudomonas</taxon>
    </lineage>
</organism>
<dbReference type="GeneID" id="55847285"/>
<comment type="caution">
    <text evidence="1">The sequence shown here is derived from an EMBL/GenBank/DDBJ whole genome shotgun (WGS) entry which is preliminary data.</text>
</comment>